<proteinExistence type="predicted"/>
<evidence type="ECO:0000313" key="1">
    <source>
        <dbReference type="EMBL" id="MCQ4839017.1"/>
    </source>
</evidence>
<accession>A0ABT1RWH0</accession>
<comment type="caution">
    <text evidence="1">The sequence shown here is derived from an EMBL/GenBank/DDBJ whole genome shotgun (WGS) entry which is preliminary data.</text>
</comment>
<protein>
    <submittedName>
        <fullName evidence="1">DUF2441 domain-containing protein</fullName>
    </submittedName>
</protein>
<keyword evidence="2" id="KW-1185">Reference proteome</keyword>
<dbReference type="RefSeq" id="WP_066865590.1">
    <property type="nucleotide sequence ID" value="NZ_CABKVV010000014.1"/>
</dbReference>
<reference evidence="1 2" key="1">
    <citation type="submission" date="2022-06" db="EMBL/GenBank/DDBJ databases">
        <title>Isolation of gut microbiota from human fecal samples.</title>
        <authorList>
            <person name="Pamer E.G."/>
            <person name="Barat B."/>
            <person name="Waligurski E."/>
            <person name="Medina S."/>
            <person name="Paddock L."/>
            <person name="Mostad J."/>
        </authorList>
    </citation>
    <scope>NUCLEOTIDE SEQUENCE [LARGE SCALE GENOMIC DNA]</scope>
    <source>
        <strain evidence="1 2">DFI.9.73</strain>
    </source>
</reference>
<dbReference type="SUPFAM" id="SSF56399">
    <property type="entry name" value="ADP-ribosylation"/>
    <property type="match status" value="1"/>
</dbReference>
<gene>
    <name evidence="1" type="ORF">NE695_03690</name>
</gene>
<dbReference type="Gene3D" id="3.20.170.10">
    <property type="entry name" value="ADP-ribosylation domain"/>
    <property type="match status" value="1"/>
</dbReference>
<sequence length="179" mass="20930">MKTEYVYHVVTERPMELGQKLIFDQQHHNGVYHRVTAFKALLCGEPVEEKLVRLLQADMDKWSKVAYREMALEKIRKEYFPTYPSRMACLYTSRTLQEAQSWAKFFQDIGRDVYSIVRLKAGGGFFDGDACNCFDGVPNEEENLEKAWHYWKKDCSNEKPVIETLIDGEITVEEIIISF</sequence>
<dbReference type="Proteomes" id="UP001524473">
    <property type="component" value="Unassembled WGS sequence"/>
</dbReference>
<organism evidence="1 2">
    <name type="scientific">Neglectibacter timonensis</name>
    <dbReference type="NCBI Taxonomy" id="1776382"/>
    <lineage>
        <taxon>Bacteria</taxon>
        <taxon>Bacillati</taxon>
        <taxon>Bacillota</taxon>
        <taxon>Clostridia</taxon>
        <taxon>Eubacteriales</taxon>
        <taxon>Oscillospiraceae</taxon>
        <taxon>Neglectibacter</taxon>
    </lineage>
</organism>
<evidence type="ECO:0000313" key="2">
    <source>
        <dbReference type="Proteomes" id="UP001524473"/>
    </source>
</evidence>
<dbReference type="Pfam" id="PF10386">
    <property type="entry name" value="DUF2441"/>
    <property type="match status" value="1"/>
</dbReference>
<dbReference type="GeneID" id="90533001"/>
<dbReference type="Gene3D" id="1.10.3800.10">
    <property type="entry name" value="ADP-ribosylation domain"/>
    <property type="match status" value="1"/>
</dbReference>
<name>A0ABT1RWH0_9FIRM</name>
<dbReference type="EMBL" id="JANFZH010000006">
    <property type="protein sequence ID" value="MCQ4839017.1"/>
    <property type="molecule type" value="Genomic_DNA"/>
</dbReference>
<dbReference type="InterPro" id="IPR018840">
    <property type="entry name" value="DUF2441"/>
</dbReference>